<gene>
    <name evidence="1" type="ORF">BpHYR1_036941</name>
</gene>
<keyword evidence="2" id="KW-1185">Reference proteome</keyword>
<accession>A0A3M7S8B9</accession>
<evidence type="ECO:0000313" key="2">
    <source>
        <dbReference type="Proteomes" id="UP000276133"/>
    </source>
</evidence>
<organism evidence="1 2">
    <name type="scientific">Brachionus plicatilis</name>
    <name type="common">Marine rotifer</name>
    <name type="synonym">Brachionus muelleri</name>
    <dbReference type="NCBI Taxonomy" id="10195"/>
    <lineage>
        <taxon>Eukaryota</taxon>
        <taxon>Metazoa</taxon>
        <taxon>Spiralia</taxon>
        <taxon>Gnathifera</taxon>
        <taxon>Rotifera</taxon>
        <taxon>Eurotatoria</taxon>
        <taxon>Monogononta</taxon>
        <taxon>Pseudotrocha</taxon>
        <taxon>Ploima</taxon>
        <taxon>Brachionidae</taxon>
        <taxon>Brachionus</taxon>
    </lineage>
</organism>
<protein>
    <submittedName>
        <fullName evidence="1">Uncharacterized protein</fullName>
    </submittedName>
</protein>
<reference evidence="1 2" key="1">
    <citation type="journal article" date="2018" name="Sci. Rep.">
        <title>Genomic signatures of local adaptation to the degree of environmental predictability in rotifers.</title>
        <authorList>
            <person name="Franch-Gras L."/>
            <person name="Hahn C."/>
            <person name="Garcia-Roger E.M."/>
            <person name="Carmona M.J."/>
            <person name="Serra M."/>
            <person name="Gomez A."/>
        </authorList>
    </citation>
    <scope>NUCLEOTIDE SEQUENCE [LARGE SCALE GENOMIC DNA]</scope>
    <source>
        <strain evidence="1">HYR1</strain>
    </source>
</reference>
<evidence type="ECO:0000313" key="1">
    <source>
        <dbReference type="EMBL" id="RNA32064.1"/>
    </source>
</evidence>
<sequence>TLACAESNKRNSDISILTIKIPRNSFDKIKRYNKKQNQKVEKKSLNIFTREINVEVLNILFQNLNYLTYLLEFNDMSLCIYRHVTLSLILDTHI</sequence>
<comment type="caution">
    <text evidence="1">The sequence shown here is derived from an EMBL/GenBank/DDBJ whole genome shotgun (WGS) entry which is preliminary data.</text>
</comment>
<dbReference type="EMBL" id="REGN01001856">
    <property type="protein sequence ID" value="RNA32064.1"/>
    <property type="molecule type" value="Genomic_DNA"/>
</dbReference>
<dbReference type="Proteomes" id="UP000276133">
    <property type="component" value="Unassembled WGS sequence"/>
</dbReference>
<proteinExistence type="predicted"/>
<dbReference type="AlphaFoldDB" id="A0A3M7S8B9"/>
<name>A0A3M7S8B9_BRAPC</name>
<feature type="non-terminal residue" evidence="1">
    <location>
        <position position="1"/>
    </location>
</feature>